<dbReference type="Proteomes" id="UP001165289">
    <property type="component" value="Unassembled WGS sequence"/>
</dbReference>
<sequence length="116" mass="12747">MSRFVLSSGNLPTRYILIWFKSILRKVFCLMQESEDGLSVSGLGRKSIVDDPLPGAPITAASLIKSCGIKELIDLDPHITIRELSNSVGISMGSVDRPSGPSDNSKETNCYWKLLY</sequence>
<gene>
    <name evidence="1" type="ORF">LOD99_5222</name>
</gene>
<dbReference type="EMBL" id="JAKMXF010000304">
    <property type="protein sequence ID" value="KAI6651415.1"/>
    <property type="molecule type" value="Genomic_DNA"/>
</dbReference>
<name>A0AAV7JSM9_9METZ</name>
<accession>A0AAV7JSM9</accession>
<evidence type="ECO:0000313" key="2">
    <source>
        <dbReference type="Proteomes" id="UP001165289"/>
    </source>
</evidence>
<organism evidence="1 2">
    <name type="scientific">Oopsacas minuta</name>
    <dbReference type="NCBI Taxonomy" id="111878"/>
    <lineage>
        <taxon>Eukaryota</taxon>
        <taxon>Metazoa</taxon>
        <taxon>Porifera</taxon>
        <taxon>Hexactinellida</taxon>
        <taxon>Hexasterophora</taxon>
        <taxon>Lyssacinosida</taxon>
        <taxon>Leucopsacidae</taxon>
        <taxon>Oopsacas</taxon>
    </lineage>
</organism>
<keyword evidence="2" id="KW-1185">Reference proteome</keyword>
<comment type="caution">
    <text evidence="1">The sequence shown here is derived from an EMBL/GenBank/DDBJ whole genome shotgun (WGS) entry which is preliminary data.</text>
</comment>
<evidence type="ECO:0000313" key="1">
    <source>
        <dbReference type="EMBL" id="KAI6651415.1"/>
    </source>
</evidence>
<reference evidence="1 2" key="1">
    <citation type="journal article" date="2023" name="BMC Biol.">
        <title>The compact genome of the sponge Oopsacas minuta (Hexactinellida) is lacking key metazoan core genes.</title>
        <authorList>
            <person name="Santini S."/>
            <person name="Schenkelaars Q."/>
            <person name="Jourda C."/>
            <person name="Duchesne M."/>
            <person name="Belahbib H."/>
            <person name="Rocher C."/>
            <person name="Selva M."/>
            <person name="Riesgo A."/>
            <person name="Vervoort M."/>
            <person name="Leys S.P."/>
            <person name="Kodjabachian L."/>
            <person name="Le Bivic A."/>
            <person name="Borchiellini C."/>
            <person name="Claverie J.M."/>
            <person name="Renard E."/>
        </authorList>
    </citation>
    <scope>NUCLEOTIDE SEQUENCE [LARGE SCALE GENOMIC DNA]</scope>
    <source>
        <strain evidence="1">SPO-2</strain>
    </source>
</reference>
<dbReference type="AlphaFoldDB" id="A0AAV7JSM9"/>
<protein>
    <submittedName>
        <fullName evidence="1">Uncharacterized protein</fullName>
    </submittedName>
</protein>
<proteinExistence type="predicted"/>